<keyword evidence="10" id="KW-1185">Reference proteome</keyword>
<organism evidence="9 10">
    <name type="scientific">Nonomuraea soli</name>
    <dbReference type="NCBI Taxonomy" id="1032476"/>
    <lineage>
        <taxon>Bacteria</taxon>
        <taxon>Bacillati</taxon>
        <taxon>Actinomycetota</taxon>
        <taxon>Actinomycetes</taxon>
        <taxon>Streptosporangiales</taxon>
        <taxon>Streptosporangiaceae</taxon>
        <taxon>Nonomuraea</taxon>
    </lineage>
</organism>
<dbReference type="InterPro" id="IPR007227">
    <property type="entry name" value="Cell_shape_determining_MreD"/>
</dbReference>
<evidence type="ECO:0000256" key="1">
    <source>
        <dbReference type="ARBA" id="ARBA00004651"/>
    </source>
</evidence>
<evidence type="ECO:0000313" key="10">
    <source>
        <dbReference type="Proteomes" id="UP000530928"/>
    </source>
</evidence>
<keyword evidence="7 8" id="KW-0472">Membrane</keyword>
<comment type="caution">
    <text evidence="9">The sequence shown here is derived from an EMBL/GenBank/DDBJ whole genome shotgun (WGS) entry which is preliminary data.</text>
</comment>
<dbReference type="NCBIfam" id="TIGR03426">
    <property type="entry name" value="shape_MreD"/>
    <property type="match status" value="1"/>
</dbReference>
<feature type="transmembrane region" description="Helical" evidence="8">
    <location>
        <begin position="73"/>
        <end position="100"/>
    </location>
</feature>
<proteinExistence type="inferred from homology"/>
<dbReference type="EMBL" id="JACDUR010000009">
    <property type="protein sequence ID" value="MBA2896937.1"/>
    <property type="molecule type" value="Genomic_DNA"/>
</dbReference>
<gene>
    <name evidence="9" type="ORF">HNR30_008328</name>
</gene>
<keyword evidence="6 8" id="KW-1133">Transmembrane helix</keyword>
<evidence type="ECO:0000256" key="5">
    <source>
        <dbReference type="ARBA" id="ARBA00022960"/>
    </source>
</evidence>
<evidence type="ECO:0000256" key="6">
    <source>
        <dbReference type="ARBA" id="ARBA00022989"/>
    </source>
</evidence>
<dbReference type="RefSeq" id="WP_181615612.1">
    <property type="nucleotide sequence ID" value="NZ_BAABAM010000008.1"/>
</dbReference>
<name>A0A7W0CTH4_9ACTN</name>
<comment type="similarity">
    <text evidence="2">Belongs to the MreD family.</text>
</comment>
<keyword evidence="3" id="KW-1003">Cell membrane</keyword>
<dbReference type="AlphaFoldDB" id="A0A7W0CTH4"/>
<sequence length="152" mass="15426">MIAALALVAAVLVQVMLVNRLPLPMGAPDVVLLTVIGLALTRGPLAGAVMGFCGGLVADLIPPTAHVVGQYAFVYALIGFLAGRGIGGMVPTVIVCVLAAPPLAAAVGGLIGDPRVTLEAMAEVMPVTAAYTLLLAPVVVWLTTRGDRRYAS</sequence>
<keyword evidence="5" id="KW-0133">Cell shape</keyword>
<feature type="transmembrane region" description="Helical" evidence="8">
    <location>
        <begin position="120"/>
        <end position="142"/>
    </location>
</feature>
<dbReference type="Proteomes" id="UP000530928">
    <property type="component" value="Unassembled WGS sequence"/>
</dbReference>
<accession>A0A7W0CTH4</accession>
<dbReference type="GO" id="GO:0008360">
    <property type="term" value="P:regulation of cell shape"/>
    <property type="evidence" value="ECO:0007669"/>
    <property type="project" value="UniProtKB-KW"/>
</dbReference>
<comment type="subcellular location">
    <subcellularLocation>
        <location evidence="1">Cell membrane</location>
        <topology evidence="1">Multi-pass membrane protein</topology>
    </subcellularLocation>
</comment>
<evidence type="ECO:0000256" key="8">
    <source>
        <dbReference type="SAM" id="Phobius"/>
    </source>
</evidence>
<evidence type="ECO:0000256" key="4">
    <source>
        <dbReference type="ARBA" id="ARBA00022692"/>
    </source>
</evidence>
<feature type="transmembrane region" description="Helical" evidence="8">
    <location>
        <begin position="30"/>
        <end position="61"/>
    </location>
</feature>
<evidence type="ECO:0000313" key="9">
    <source>
        <dbReference type="EMBL" id="MBA2896937.1"/>
    </source>
</evidence>
<reference evidence="9 10" key="1">
    <citation type="submission" date="2020-07" db="EMBL/GenBank/DDBJ databases">
        <title>Genomic Encyclopedia of Type Strains, Phase IV (KMG-IV): sequencing the most valuable type-strain genomes for metagenomic binning, comparative biology and taxonomic classification.</title>
        <authorList>
            <person name="Goeker M."/>
        </authorList>
    </citation>
    <scope>NUCLEOTIDE SEQUENCE [LARGE SCALE GENOMIC DNA]</scope>
    <source>
        <strain evidence="9 10">DSM 45533</strain>
    </source>
</reference>
<evidence type="ECO:0000256" key="3">
    <source>
        <dbReference type="ARBA" id="ARBA00022475"/>
    </source>
</evidence>
<dbReference type="GO" id="GO:0005886">
    <property type="term" value="C:plasma membrane"/>
    <property type="evidence" value="ECO:0007669"/>
    <property type="project" value="UniProtKB-SubCell"/>
</dbReference>
<keyword evidence="4 8" id="KW-0812">Transmembrane</keyword>
<protein>
    <submittedName>
        <fullName evidence="9">Rod shape-determining protein MreD</fullName>
    </submittedName>
</protein>
<evidence type="ECO:0000256" key="2">
    <source>
        <dbReference type="ARBA" id="ARBA00007776"/>
    </source>
</evidence>
<evidence type="ECO:0000256" key="7">
    <source>
        <dbReference type="ARBA" id="ARBA00023136"/>
    </source>
</evidence>